<name>A0A5C7FKP3_9BACI</name>
<dbReference type="NCBIfam" id="NF005559">
    <property type="entry name" value="PRK07231.1"/>
    <property type="match status" value="1"/>
</dbReference>
<dbReference type="AlphaFoldDB" id="A0A5C7FKP3"/>
<dbReference type="Pfam" id="PF13561">
    <property type="entry name" value="adh_short_C2"/>
    <property type="match status" value="1"/>
</dbReference>
<dbReference type="InterPro" id="IPR036291">
    <property type="entry name" value="NAD(P)-bd_dom_sf"/>
</dbReference>
<dbReference type="KEGG" id="ahal:FTX54_015970"/>
<accession>A0A5C7FKP3</accession>
<evidence type="ECO:0000256" key="1">
    <source>
        <dbReference type="ARBA" id="ARBA00006484"/>
    </source>
</evidence>
<dbReference type="PRINTS" id="PR00080">
    <property type="entry name" value="SDRFAMILY"/>
</dbReference>
<dbReference type="Proteomes" id="UP000321816">
    <property type="component" value="Chromosome"/>
</dbReference>
<comment type="similarity">
    <text evidence="1">Belongs to the short-chain dehydrogenases/reductases (SDR) family.</text>
</comment>
<dbReference type="CDD" id="cd05233">
    <property type="entry name" value="SDR_c"/>
    <property type="match status" value="1"/>
</dbReference>
<dbReference type="FunFam" id="3.40.50.720:FF:000084">
    <property type="entry name" value="Short-chain dehydrogenase reductase"/>
    <property type="match status" value="1"/>
</dbReference>
<dbReference type="OrthoDB" id="9803333at2"/>
<dbReference type="EMBL" id="CP144914">
    <property type="protein sequence ID" value="WWD79869.1"/>
    <property type="molecule type" value="Genomic_DNA"/>
</dbReference>
<evidence type="ECO:0000256" key="2">
    <source>
        <dbReference type="ARBA" id="ARBA00023002"/>
    </source>
</evidence>
<dbReference type="InterPro" id="IPR020904">
    <property type="entry name" value="Sc_DH/Rdtase_CS"/>
</dbReference>
<dbReference type="Gene3D" id="3.40.50.720">
    <property type="entry name" value="NAD(P)-binding Rossmann-like Domain"/>
    <property type="match status" value="1"/>
</dbReference>
<proteinExistence type="inferred from homology"/>
<evidence type="ECO:0000313" key="4">
    <source>
        <dbReference type="Proteomes" id="UP000321816"/>
    </source>
</evidence>
<dbReference type="PANTHER" id="PTHR24321:SF8">
    <property type="entry name" value="ESTRADIOL 17-BETA-DEHYDROGENASE 8-RELATED"/>
    <property type="match status" value="1"/>
</dbReference>
<dbReference type="InterPro" id="IPR002347">
    <property type="entry name" value="SDR_fam"/>
</dbReference>
<dbReference type="EC" id="1.1.1.47" evidence="3"/>
<reference evidence="3 4" key="1">
    <citation type="submission" date="2024-01" db="EMBL/GenBank/DDBJ databases">
        <title>Complete Genome Sequence of Alkalicoccus halolimnae BZ-SZ-XJ29T, a Moderately Halophilic Bacterium Isolated from a Salt Lake.</title>
        <authorList>
            <person name="Zhao B."/>
        </authorList>
    </citation>
    <scope>NUCLEOTIDE SEQUENCE [LARGE SCALE GENOMIC DNA]</scope>
    <source>
        <strain evidence="3 4">BZ-SZ-XJ29</strain>
    </source>
</reference>
<dbReference type="GO" id="GO:0008206">
    <property type="term" value="P:bile acid metabolic process"/>
    <property type="evidence" value="ECO:0007669"/>
    <property type="project" value="UniProtKB-ARBA"/>
</dbReference>
<keyword evidence="2 3" id="KW-0560">Oxidoreductase</keyword>
<sequence length="251" mass="26035">MKLEEKTAVVTGAGSGMGRAIAILFAEEGANVVAADMNEAAVMETVEKIKKAGGRAVGLQVNVTKQEDIDKMMRAAVGEYGSLDVLVNNAGIMDNYIPVGEVTNEQWDKVMNVNVTGPMMASRAAIDQMMKQGRGVIVNNASVGGLFGGRGGSAYVASKHALIGMTKNIAAVYGKDYHIRANAIAPGGVRTNIGSTIDNPSALGYKATERAGEVPIGEPEEIAKAALFLASEDASFINGTVLTADGGWTAV</sequence>
<keyword evidence="4" id="KW-1185">Reference proteome</keyword>
<dbReference type="RefSeq" id="WP_147802666.1">
    <property type="nucleotide sequence ID" value="NZ_CP144914.1"/>
</dbReference>
<organism evidence="3 4">
    <name type="scientific">Alkalicoccus halolimnae</name>
    <dbReference type="NCBI Taxonomy" id="1667239"/>
    <lineage>
        <taxon>Bacteria</taxon>
        <taxon>Bacillati</taxon>
        <taxon>Bacillota</taxon>
        <taxon>Bacilli</taxon>
        <taxon>Bacillales</taxon>
        <taxon>Bacillaceae</taxon>
        <taxon>Alkalicoccus</taxon>
    </lineage>
</organism>
<dbReference type="PROSITE" id="PS00061">
    <property type="entry name" value="ADH_SHORT"/>
    <property type="match status" value="1"/>
</dbReference>
<gene>
    <name evidence="3" type="ORF">FTX54_015970</name>
</gene>
<dbReference type="PANTHER" id="PTHR24321">
    <property type="entry name" value="DEHYDROGENASES, SHORT CHAIN"/>
    <property type="match status" value="1"/>
</dbReference>
<dbReference type="PRINTS" id="PR00081">
    <property type="entry name" value="GDHRDH"/>
</dbReference>
<protein>
    <submittedName>
        <fullName evidence="3">Glucose 1-dehydrogenase</fullName>
        <ecNumber evidence="3">1.1.1.47</ecNumber>
    </submittedName>
</protein>
<dbReference type="SUPFAM" id="SSF51735">
    <property type="entry name" value="NAD(P)-binding Rossmann-fold domains"/>
    <property type="match status" value="1"/>
</dbReference>
<evidence type="ECO:0000313" key="3">
    <source>
        <dbReference type="EMBL" id="WWD79869.1"/>
    </source>
</evidence>
<dbReference type="GO" id="GO:0047936">
    <property type="term" value="F:glucose 1-dehydrogenase [NAD(P)+] activity"/>
    <property type="evidence" value="ECO:0007669"/>
    <property type="project" value="UniProtKB-EC"/>
</dbReference>